<dbReference type="InterPro" id="IPR001826">
    <property type="entry name" value="RHS"/>
</dbReference>
<sequence>MLGSSQLDLVIGLDIHMEMVPTPAPVPTPFPMPFVGMVEFTPFGTLIALGIAKAVSCVTGEPPSGPVLINGFPATKTGDEASNKKMLPHMVIPPGTMWTPLPKPLKVKMKPGPPPPPDNPAAPPGDAVLVTGSKTVYSEGSNQCRLGDLAMSCSDPVRLPSSVLLAIPKGMPVLVGGPPAFDWTTTAKAFFLRNKWTAGLLHSLVSRLPPGRLRNLLGKAACFLTGHPVDVATGRLLTDATDFELRGPIPLTFERNYASSWAHRDSTLGYGWSHSFDERIWVERGKVVYKARDGREIEFQCYDLPGRYMREGQERFYPIDRLTLKCHGNGYWSIRTPDGLVREFEPVAGLDSRVSMLRRIKDRVGHGVNFDYAGGFLDTVSTSEGRWMRFVHQHGLLQRVVVQNGEGVEDGWYNQVRFTYSPERDLIAATDPSNRSRTYKYDAHLLIEERDRDGITFWFEYDGRDQSAYCVRTWGTDWKTTDRLFFREITYDKKNGRTFVEDSLGHTTTYVMNPANAVVEVIDPQGATTKYEYNEFLWETAEIDALGQTTRTEYDARGNETKRVLPNGAAVTVEYNGFDQPVRMIDALGVEWGWSYDRLGRPSSQWNSAGEHVELEYEGRVLKSMVHAGERRHAFEYDGAENVSRVTLPDGTAQERWYDRQGRIIKLRDATGRAIRFVYDWESHVSSMEETGGITRRMAYSGEGDVIGYQDNLRHIFFDYAGYHSLAWRMEGGEKIAYRYDSEGELEAIINELGEAYSFMNDACGRTSEERGFEGRKHLFVRDPLGRVTTWTRPDKNEVKVAYDAMGNIVSMKYPDGTEAAFTYDAIGNMLSATNASGTVRWERDRLGRVVRESFNEDWVTSAYNVFGERVQVGSSRGLRQEIVRSPMGDVQRLGLLERDAHGIVRMSGWLMAFERDALGRETKREMPGNVAVRQSYDERGLPQTRDLVRSAEVLARTQYTWVGDDRLRRRADQGLGATDYVHDARGRLDSARFPDGSIQLRAPGPTGNLSRKRDRSDRRYLSSGILREADGTTFLYNYNGSLIHKRTRDGNEWEYTWNGAEMLAGVRGPDGVEVEFAYDALGRRVTKVVRRKGRDEVVREWRWDGNVPVHEWTNGADGVKDMTSWLFEPEGFTPLGKIERERGKAARSYAIVSDYLGTPQEMLDENGHVIWRAQLDLYGTAHVTEGSSEACPWRWPGQYEDRETGLYYNRFRYYDPSRGDYISQDPIRFRGSGVLYGYVDDPCIWIDPLGLRGRGRGSGCATGGDGDEEGLKQSLRAKLRQIEGEAALPGDRGIRAAVERREVDKLARAFLGPGHSILERGKKGEFWLISADGKRLVRSTTEKRGSAFARTGKQANFHQRQTVRDGWFDKEKVSNVHVHVK</sequence>
<dbReference type="NCBIfam" id="TIGR01643">
    <property type="entry name" value="YD_repeat_2x"/>
    <property type="match status" value="6"/>
</dbReference>
<evidence type="ECO:0000313" key="5">
    <source>
        <dbReference type="Proteomes" id="UP001370348"/>
    </source>
</evidence>
<dbReference type="Gene3D" id="2.180.10.10">
    <property type="entry name" value="RHS repeat-associated core"/>
    <property type="match status" value="2"/>
</dbReference>
<dbReference type="InterPro" id="IPR045351">
    <property type="entry name" value="DUF6531"/>
</dbReference>
<accession>A0ABZ2MAN0</accession>
<dbReference type="Proteomes" id="UP001370348">
    <property type="component" value="Chromosome"/>
</dbReference>
<dbReference type="EMBL" id="CP089984">
    <property type="protein sequence ID" value="WXB19537.1"/>
    <property type="molecule type" value="Genomic_DNA"/>
</dbReference>
<dbReference type="Pfam" id="PF05593">
    <property type="entry name" value="RHS_repeat"/>
    <property type="match status" value="2"/>
</dbReference>
<dbReference type="Pfam" id="PF20148">
    <property type="entry name" value="DUF6531"/>
    <property type="match status" value="1"/>
</dbReference>
<dbReference type="PANTHER" id="PTHR32305:SF15">
    <property type="entry name" value="PROTEIN RHSA-RELATED"/>
    <property type="match status" value="1"/>
</dbReference>
<evidence type="ECO:0000259" key="2">
    <source>
        <dbReference type="Pfam" id="PF03527"/>
    </source>
</evidence>
<feature type="region of interest" description="Disordered" evidence="1">
    <location>
        <begin position="995"/>
        <end position="1017"/>
    </location>
</feature>
<gene>
    <name evidence="4" type="ORF">LZC94_20215</name>
</gene>
<evidence type="ECO:0000313" key="4">
    <source>
        <dbReference type="EMBL" id="WXB19537.1"/>
    </source>
</evidence>
<keyword evidence="5" id="KW-1185">Reference proteome</keyword>
<dbReference type="InterPro" id="IPR022385">
    <property type="entry name" value="Rhs_assc_core"/>
</dbReference>
<dbReference type="Pfam" id="PF03527">
    <property type="entry name" value="RHS"/>
    <property type="match status" value="1"/>
</dbReference>
<feature type="domain" description="DUF6531" evidence="3">
    <location>
        <begin position="226"/>
        <end position="299"/>
    </location>
</feature>
<proteinExistence type="predicted"/>
<feature type="domain" description="RHS protein conserved region" evidence="2">
    <location>
        <begin position="1153"/>
        <end position="1181"/>
    </location>
</feature>
<reference evidence="4 5" key="1">
    <citation type="submission" date="2021-12" db="EMBL/GenBank/DDBJ databases">
        <title>Discovery of the Pendulisporaceae a myxobacterial family with distinct sporulation behavior and unique specialized metabolism.</title>
        <authorList>
            <person name="Garcia R."/>
            <person name="Popoff A."/>
            <person name="Bader C.D."/>
            <person name="Loehr J."/>
            <person name="Walesch S."/>
            <person name="Walt C."/>
            <person name="Boldt J."/>
            <person name="Bunk B."/>
            <person name="Haeckl F.J.F.P.J."/>
            <person name="Gunesch A.P."/>
            <person name="Birkelbach J."/>
            <person name="Nuebel U."/>
            <person name="Pietschmann T."/>
            <person name="Bach T."/>
            <person name="Mueller R."/>
        </authorList>
    </citation>
    <scope>NUCLEOTIDE SEQUENCE [LARGE SCALE GENOMIC DNA]</scope>
    <source>
        <strain evidence="4 5">MSr11954</strain>
    </source>
</reference>
<evidence type="ECO:0000259" key="3">
    <source>
        <dbReference type="Pfam" id="PF20148"/>
    </source>
</evidence>
<dbReference type="InterPro" id="IPR031325">
    <property type="entry name" value="RHS_repeat"/>
</dbReference>
<organism evidence="4 5">
    <name type="scientific">Pendulispora albinea</name>
    <dbReference type="NCBI Taxonomy" id="2741071"/>
    <lineage>
        <taxon>Bacteria</taxon>
        <taxon>Pseudomonadati</taxon>
        <taxon>Myxococcota</taxon>
        <taxon>Myxococcia</taxon>
        <taxon>Myxococcales</taxon>
        <taxon>Sorangiineae</taxon>
        <taxon>Pendulisporaceae</taxon>
        <taxon>Pendulispora</taxon>
    </lineage>
</organism>
<protein>
    <submittedName>
        <fullName evidence="4">DUF6531 domain-containing protein</fullName>
    </submittedName>
</protein>
<dbReference type="RefSeq" id="WP_394829152.1">
    <property type="nucleotide sequence ID" value="NZ_CP089984.1"/>
</dbReference>
<evidence type="ECO:0000256" key="1">
    <source>
        <dbReference type="SAM" id="MobiDB-lite"/>
    </source>
</evidence>
<dbReference type="InterPro" id="IPR006530">
    <property type="entry name" value="YD"/>
</dbReference>
<dbReference type="PANTHER" id="PTHR32305">
    <property type="match status" value="1"/>
</dbReference>
<dbReference type="CDD" id="cd14740">
    <property type="entry name" value="PAAR_4"/>
    <property type="match status" value="1"/>
</dbReference>
<dbReference type="NCBIfam" id="TIGR03696">
    <property type="entry name" value="Rhs_assc_core"/>
    <property type="match status" value="1"/>
</dbReference>
<name>A0ABZ2MAN0_9BACT</name>
<dbReference type="InterPro" id="IPR050708">
    <property type="entry name" value="T6SS_VgrG/RHS"/>
</dbReference>